<feature type="region of interest" description="Disordered" evidence="1">
    <location>
        <begin position="380"/>
        <end position="403"/>
    </location>
</feature>
<dbReference type="RefSeq" id="WP_009733227.1">
    <property type="nucleotide sequence ID" value="NZ_ALJD01000009.1"/>
</dbReference>
<dbReference type="EMBL" id="ALJD01000009">
    <property type="protein sequence ID" value="EJN58421.1"/>
    <property type="molecule type" value="Genomic_DNA"/>
</dbReference>
<reference evidence="2 3" key="1">
    <citation type="journal article" date="2012" name="J. Bacteriol.">
        <title>Draft Genome Sequence of the Extremely Halophilic Archaeon Halogranum salarium B-1T.</title>
        <authorList>
            <person name="Kim K.K."/>
            <person name="Lee K.C."/>
            <person name="Lee J.S."/>
        </authorList>
    </citation>
    <scope>NUCLEOTIDE SEQUENCE [LARGE SCALE GENOMIC DNA]</scope>
    <source>
        <strain evidence="2 3">B-1</strain>
    </source>
</reference>
<dbReference type="GO" id="GO:0016020">
    <property type="term" value="C:membrane"/>
    <property type="evidence" value="ECO:0007669"/>
    <property type="project" value="InterPro"/>
</dbReference>
<dbReference type="Gene3D" id="3.40.1190.10">
    <property type="entry name" value="Mur-like, catalytic domain"/>
    <property type="match status" value="1"/>
</dbReference>
<gene>
    <name evidence="2" type="ORF">HSB1_38380</name>
</gene>
<dbReference type="GO" id="GO:0005524">
    <property type="term" value="F:ATP binding"/>
    <property type="evidence" value="ECO:0007669"/>
    <property type="project" value="InterPro"/>
</dbReference>
<evidence type="ECO:0000313" key="3">
    <source>
        <dbReference type="Proteomes" id="UP000007813"/>
    </source>
</evidence>
<comment type="caution">
    <text evidence="2">The sequence shown here is derived from an EMBL/GenBank/DDBJ whole genome shotgun (WGS) entry which is preliminary data.</text>
</comment>
<organism evidence="2 3">
    <name type="scientific">Halogranum salarium B-1</name>
    <dbReference type="NCBI Taxonomy" id="1210908"/>
    <lineage>
        <taxon>Archaea</taxon>
        <taxon>Methanobacteriati</taxon>
        <taxon>Methanobacteriota</taxon>
        <taxon>Stenosarchaea group</taxon>
        <taxon>Halobacteria</taxon>
        <taxon>Halobacteriales</taxon>
        <taxon>Haloferacaceae</taxon>
    </lineage>
</organism>
<evidence type="ECO:0000313" key="2">
    <source>
        <dbReference type="EMBL" id="EJN58421.1"/>
    </source>
</evidence>
<dbReference type="PRINTS" id="PR01758">
    <property type="entry name" value="CAPSULEPROTB"/>
</dbReference>
<dbReference type="OrthoDB" id="192097at2157"/>
<sequence>MNLSQTLHRLVDLTRRGTDHSDHLSKIDTTIVVSGTRGKSGLTRRLCDALASRENDVLGKITGNHPKMIHNDEEHPIEREGRVTLYENETEIGKYDPVDALVVENQAIGEYTTRLINQRFTDPDVVVLTNVRRDHIDRLGANRMEIARSFARAVPDGTHVVNGEQTEEIQTFFEETFADRDVTLTHVEVPERDETVPGAETVHAVDHVLDAVDEPRLTDAKLQTYLDEMRVDWTRLASGRVFNAASVNDVDSTEMIRRALCRQRGNVVQPFLYLRGDRRARTTSFLNYLTELYHDGAIEQVRVAGETTELFADRAPFPVVRHDGDEPADALDAALGDGWPVLIMGNTVAEYMRALEADIERREDAVVTPAELDEFVVTNDADPDDIVAEQRTDTEHTAIQSDD</sequence>
<dbReference type="eggNOG" id="arCOG06251">
    <property type="taxonomic scope" value="Archaea"/>
</dbReference>
<proteinExistence type="predicted"/>
<protein>
    <submittedName>
        <fullName evidence="2">Uncharacterized protein</fullName>
    </submittedName>
</protein>
<dbReference type="Proteomes" id="UP000007813">
    <property type="component" value="Unassembled WGS sequence"/>
</dbReference>
<evidence type="ECO:0000256" key="1">
    <source>
        <dbReference type="SAM" id="MobiDB-lite"/>
    </source>
</evidence>
<dbReference type="InterPro" id="IPR008337">
    <property type="entry name" value="Capsule_biosynth_CapB"/>
</dbReference>
<dbReference type="GO" id="GO:0045227">
    <property type="term" value="P:capsule polysaccharide biosynthetic process"/>
    <property type="evidence" value="ECO:0007669"/>
    <property type="project" value="InterPro"/>
</dbReference>
<name>J3JEJ5_9EURY</name>
<dbReference type="SUPFAM" id="SSF53623">
    <property type="entry name" value="MurD-like peptide ligases, catalytic domain"/>
    <property type="match status" value="1"/>
</dbReference>
<dbReference type="AlphaFoldDB" id="J3JEJ5"/>
<dbReference type="InterPro" id="IPR036565">
    <property type="entry name" value="Mur-like_cat_sf"/>
</dbReference>
<accession>J3JEJ5</accession>